<protein>
    <submittedName>
        <fullName evidence="2">Uncharacterized protein</fullName>
    </submittedName>
</protein>
<evidence type="ECO:0000256" key="1">
    <source>
        <dbReference type="SAM" id="MobiDB-lite"/>
    </source>
</evidence>
<evidence type="ECO:0000313" key="3">
    <source>
        <dbReference type="Proteomes" id="UP001432322"/>
    </source>
</evidence>
<dbReference type="EMBL" id="BTSY01000002">
    <property type="protein sequence ID" value="GMT14956.1"/>
    <property type="molecule type" value="Genomic_DNA"/>
</dbReference>
<feature type="non-terminal residue" evidence="2">
    <location>
        <position position="1"/>
    </location>
</feature>
<feature type="non-terminal residue" evidence="2">
    <location>
        <position position="176"/>
    </location>
</feature>
<dbReference type="AlphaFoldDB" id="A0AAV5V5T1"/>
<feature type="region of interest" description="Disordered" evidence="1">
    <location>
        <begin position="72"/>
        <end position="108"/>
    </location>
</feature>
<reference evidence="2" key="1">
    <citation type="submission" date="2023-10" db="EMBL/GenBank/DDBJ databases">
        <title>Genome assembly of Pristionchus species.</title>
        <authorList>
            <person name="Yoshida K."/>
            <person name="Sommer R.J."/>
        </authorList>
    </citation>
    <scope>NUCLEOTIDE SEQUENCE</scope>
    <source>
        <strain evidence="2">RS5133</strain>
    </source>
</reference>
<name>A0AAV5V5T1_9BILA</name>
<sequence>RYGKVYYYDRMGNREPTEADRIRGALDNFDAPRFRPPENVSITKRYDTRFSPLSSPAPIEIPSSSLLISDQFPSLHPLPRRGSSTDSMPPHLMDIPHSLKEEPPSDPMPPRSIDPLYNLQEGVDLGVDVDRRLRFPHSDSLNGITRDFDRFRMDDGDIGDIKNEQLIRTEYKESNG</sequence>
<comment type="caution">
    <text evidence="2">The sequence shown here is derived from an EMBL/GenBank/DDBJ whole genome shotgun (WGS) entry which is preliminary data.</text>
</comment>
<accession>A0AAV5V5T1</accession>
<keyword evidence="3" id="KW-1185">Reference proteome</keyword>
<organism evidence="2 3">
    <name type="scientific">Pristionchus fissidentatus</name>
    <dbReference type="NCBI Taxonomy" id="1538716"/>
    <lineage>
        <taxon>Eukaryota</taxon>
        <taxon>Metazoa</taxon>
        <taxon>Ecdysozoa</taxon>
        <taxon>Nematoda</taxon>
        <taxon>Chromadorea</taxon>
        <taxon>Rhabditida</taxon>
        <taxon>Rhabditina</taxon>
        <taxon>Diplogasteromorpha</taxon>
        <taxon>Diplogasteroidea</taxon>
        <taxon>Neodiplogasteridae</taxon>
        <taxon>Pristionchus</taxon>
    </lineage>
</organism>
<proteinExistence type="predicted"/>
<dbReference type="Proteomes" id="UP001432322">
    <property type="component" value="Unassembled WGS sequence"/>
</dbReference>
<evidence type="ECO:0000313" key="2">
    <source>
        <dbReference type="EMBL" id="GMT14956.1"/>
    </source>
</evidence>
<gene>
    <name evidence="2" type="ORF">PFISCL1PPCAC_6253</name>
</gene>